<dbReference type="PANTHER" id="PTHR12899:SF3">
    <property type="entry name" value="LARGE RIBOSOMAL SUBUNIT PROTEIN UL18M"/>
    <property type="match status" value="1"/>
</dbReference>
<evidence type="ECO:0000256" key="4">
    <source>
        <dbReference type="ARBA" id="ARBA00022980"/>
    </source>
</evidence>
<organism evidence="8 9">
    <name type="scientific">Candidatus Magnetobacterium bavaricum</name>
    <dbReference type="NCBI Taxonomy" id="29290"/>
    <lineage>
        <taxon>Bacteria</taxon>
        <taxon>Pseudomonadati</taxon>
        <taxon>Nitrospirota</taxon>
        <taxon>Thermodesulfovibrionia</taxon>
        <taxon>Thermodesulfovibrionales</taxon>
        <taxon>Candidatus Magnetobacteriaceae</taxon>
        <taxon>Candidatus Magnetobacterium</taxon>
    </lineage>
</organism>
<dbReference type="AlphaFoldDB" id="A0A0F3GLI0"/>
<dbReference type="GO" id="GO:0006412">
    <property type="term" value="P:translation"/>
    <property type="evidence" value="ECO:0007669"/>
    <property type="project" value="UniProtKB-UniRule"/>
</dbReference>
<dbReference type="GO" id="GO:0003735">
    <property type="term" value="F:structural constituent of ribosome"/>
    <property type="evidence" value="ECO:0007669"/>
    <property type="project" value="InterPro"/>
</dbReference>
<comment type="subunit">
    <text evidence="7">Part of the 50S ribosomal subunit; part of the 5S rRNA/L5/L18/L25 subcomplex. Contacts the 5S and 23S rRNAs.</text>
</comment>
<dbReference type="Gene3D" id="3.30.420.100">
    <property type="match status" value="1"/>
</dbReference>
<evidence type="ECO:0000256" key="7">
    <source>
        <dbReference type="HAMAP-Rule" id="MF_01337"/>
    </source>
</evidence>
<comment type="function">
    <text evidence="7">This is one of the proteins that bind and probably mediate the attachment of the 5S RNA into the large ribosomal subunit, where it forms part of the central protuberance.</text>
</comment>
<evidence type="ECO:0000256" key="2">
    <source>
        <dbReference type="ARBA" id="ARBA00022730"/>
    </source>
</evidence>
<keyword evidence="9" id="KW-1185">Reference proteome</keyword>
<dbReference type="InterPro" id="IPR004389">
    <property type="entry name" value="Ribosomal_uL18_bac-type"/>
</dbReference>
<keyword evidence="2 7" id="KW-0699">rRNA-binding</keyword>
<dbReference type="EMBL" id="LACI01002649">
    <property type="protein sequence ID" value="KJU81548.1"/>
    <property type="molecule type" value="Genomic_DNA"/>
</dbReference>
<gene>
    <name evidence="7" type="primary">rplR</name>
    <name evidence="8" type="ORF">MBAV_006269</name>
</gene>
<dbReference type="SUPFAM" id="SSF53137">
    <property type="entry name" value="Translational machinery components"/>
    <property type="match status" value="1"/>
</dbReference>
<evidence type="ECO:0000256" key="5">
    <source>
        <dbReference type="ARBA" id="ARBA00023274"/>
    </source>
</evidence>
<dbReference type="GO" id="GO:0022625">
    <property type="term" value="C:cytosolic large ribosomal subunit"/>
    <property type="evidence" value="ECO:0007669"/>
    <property type="project" value="TreeGrafter"/>
</dbReference>
<dbReference type="FunFam" id="3.30.420.100:FF:000001">
    <property type="entry name" value="50S ribosomal protein L18"/>
    <property type="match status" value="1"/>
</dbReference>
<accession>A0A0F3GLI0</accession>
<keyword evidence="3 7" id="KW-0694">RNA-binding</keyword>
<evidence type="ECO:0000256" key="3">
    <source>
        <dbReference type="ARBA" id="ARBA00022884"/>
    </source>
</evidence>
<dbReference type="PANTHER" id="PTHR12899">
    <property type="entry name" value="39S RIBOSOMAL PROTEIN L18, MITOCHONDRIAL"/>
    <property type="match status" value="1"/>
</dbReference>
<sequence>MKNEKIYLRQKRHDRVRKKVEGTTQRPRLSVYKSLNHMYAQLINDAEGVTLVCASTLEKTLRTETGHKGNVVAAKKVGALIAQKAKEKGITKVVFDKGGFKYHGRVKALADAARESGLEF</sequence>
<dbReference type="InterPro" id="IPR005484">
    <property type="entry name" value="Ribosomal_uL18_bac/plant/anim"/>
</dbReference>
<dbReference type="GO" id="GO:0008097">
    <property type="term" value="F:5S rRNA binding"/>
    <property type="evidence" value="ECO:0007669"/>
    <property type="project" value="TreeGrafter"/>
</dbReference>
<dbReference type="PATRIC" id="fig|29290.4.peg.8285"/>
<evidence type="ECO:0000313" key="9">
    <source>
        <dbReference type="Proteomes" id="UP000033423"/>
    </source>
</evidence>
<name>A0A0F3GLI0_9BACT</name>
<dbReference type="Proteomes" id="UP000033423">
    <property type="component" value="Unassembled WGS sequence"/>
</dbReference>
<evidence type="ECO:0000256" key="1">
    <source>
        <dbReference type="ARBA" id="ARBA00007116"/>
    </source>
</evidence>
<protein>
    <recommendedName>
        <fullName evidence="6 7">Large ribosomal subunit protein uL18</fullName>
    </recommendedName>
</protein>
<evidence type="ECO:0000256" key="6">
    <source>
        <dbReference type="ARBA" id="ARBA00035197"/>
    </source>
</evidence>
<comment type="caution">
    <text evidence="8">The sequence shown here is derived from an EMBL/GenBank/DDBJ whole genome shotgun (WGS) entry which is preliminary data.</text>
</comment>
<dbReference type="Pfam" id="PF00861">
    <property type="entry name" value="Ribosomal_L18p"/>
    <property type="match status" value="1"/>
</dbReference>
<reference evidence="8 9" key="1">
    <citation type="submission" date="2015-02" db="EMBL/GenBank/DDBJ databases">
        <title>Single-cell genomics of uncultivated deep-branching MTB reveals a conserved set of magnetosome genes.</title>
        <authorList>
            <person name="Kolinko S."/>
            <person name="Richter M."/>
            <person name="Glockner F.O."/>
            <person name="Brachmann A."/>
            <person name="Schuler D."/>
        </authorList>
    </citation>
    <scope>NUCLEOTIDE SEQUENCE [LARGE SCALE GENOMIC DNA]</scope>
    <source>
        <strain evidence="8">TM-1</strain>
    </source>
</reference>
<dbReference type="NCBIfam" id="TIGR00060">
    <property type="entry name" value="L18_bact"/>
    <property type="match status" value="1"/>
</dbReference>
<keyword evidence="4 7" id="KW-0689">Ribosomal protein</keyword>
<evidence type="ECO:0000313" key="8">
    <source>
        <dbReference type="EMBL" id="KJU81548.1"/>
    </source>
</evidence>
<dbReference type="CDD" id="cd00432">
    <property type="entry name" value="Ribosomal_L18_L5e"/>
    <property type="match status" value="1"/>
</dbReference>
<dbReference type="InterPro" id="IPR057268">
    <property type="entry name" value="Ribosomal_L18"/>
</dbReference>
<proteinExistence type="inferred from homology"/>
<keyword evidence="5 7" id="KW-0687">Ribonucleoprotein</keyword>
<comment type="similarity">
    <text evidence="1 7">Belongs to the universal ribosomal protein uL18 family.</text>
</comment>
<dbReference type="HAMAP" id="MF_01337_B">
    <property type="entry name" value="Ribosomal_uL18_B"/>
    <property type="match status" value="1"/>
</dbReference>